<reference evidence="1 2" key="1">
    <citation type="submission" date="2017-07" db="EMBL/GenBank/DDBJ databases">
        <title>Genome sequence of Streptomyces pluripotens MUSC 137T.</title>
        <authorList>
            <person name="Ser H.-L."/>
            <person name="Lee L.-H."/>
        </authorList>
    </citation>
    <scope>NUCLEOTIDE SEQUENCE [LARGE SCALE GENOMIC DNA]</scope>
    <source>
        <strain evidence="1 2">MUSC 137</strain>
    </source>
</reference>
<sequence>MQATFSPQQPGFHLYSIDLPAQGIDGLGIPTRLSVEGDLTATGKPTANRSTLLLRPAGLTTELPVYPNGPVTFTLPVRQTGPHQADVVVSYGACGESHCLVPVKDEVIHLSLG</sequence>
<name>A0A221P672_9ACTN</name>
<dbReference type="RefSeq" id="WP_039651984.1">
    <property type="nucleotide sequence ID" value="NZ_CP021080.1"/>
</dbReference>
<evidence type="ECO:0008006" key="3">
    <source>
        <dbReference type="Google" id="ProtNLM"/>
    </source>
</evidence>
<dbReference type="OrthoDB" id="4232383at2"/>
<proteinExistence type="predicted"/>
<dbReference type="Proteomes" id="UP000031501">
    <property type="component" value="Chromosome"/>
</dbReference>
<dbReference type="EMBL" id="CP022433">
    <property type="protein sequence ID" value="ASN27690.1"/>
    <property type="molecule type" value="Genomic_DNA"/>
</dbReference>
<dbReference type="KEGG" id="splu:LK06_029575"/>
<dbReference type="AlphaFoldDB" id="A0A221P672"/>
<organism evidence="1 2">
    <name type="scientific">Streptomyces pluripotens</name>
    <dbReference type="NCBI Taxonomy" id="1355015"/>
    <lineage>
        <taxon>Bacteria</taxon>
        <taxon>Bacillati</taxon>
        <taxon>Actinomycetota</taxon>
        <taxon>Actinomycetes</taxon>
        <taxon>Kitasatosporales</taxon>
        <taxon>Streptomycetaceae</taxon>
        <taxon>Streptomyces</taxon>
    </lineage>
</organism>
<evidence type="ECO:0000313" key="2">
    <source>
        <dbReference type="Proteomes" id="UP000031501"/>
    </source>
</evidence>
<keyword evidence="2" id="KW-1185">Reference proteome</keyword>
<protein>
    <recommendedName>
        <fullName evidence="3">Thiol:disulfide interchange protein DsbD N-terminal domain-containing protein</fullName>
    </recommendedName>
</protein>
<accession>A0A221P672</accession>
<evidence type="ECO:0000313" key="1">
    <source>
        <dbReference type="EMBL" id="ASN27690.1"/>
    </source>
</evidence>
<gene>
    <name evidence="1" type="ORF">LK07_30770</name>
</gene>